<evidence type="ECO:0000313" key="3">
    <source>
        <dbReference type="Proteomes" id="UP000796880"/>
    </source>
</evidence>
<dbReference type="InterPro" id="IPR057442">
    <property type="entry name" value="Beta-prop_At4g14310"/>
</dbReference>
<evidence type="ECO:0000259" key="1">
    <source>
        <dbReference type="Pfam" id="PF25465"/>
    </source>
</evidence>
<feature type="domain" description="At4g14310 8-bladed propeller" evidence="1">
    <location>
        <begin position="17"/>
        <end position="190"/>
    </location>
</feature>
<dbReference type="Pfam" id="PF25465">
    <property type="entry name" value="Beta-prop_At4g14310"/>
    <property type="match status" value="1"/>
</dbReference>
<organism evidence="2 3">
    <name type="scientific">Rhamnella rubrinervis</name>
    <dbReference type="NCBI Taxonomy" id="2594499"/>
    <lineage>
        <taxon>Eukaryota</taxon>
        <taxon>Viridiplantae</taxon>
        <taxon>Streptophyta</taxon>
        <taxon>Embryophyta</taxon>
        <taxon>Tracheophyta</taxon>
        <taxon>Spermatophyta</taxon>
        <taxon>Magnoliopsida</taxon>
        <taxon>eudicotyledons</taxon>
        <taxon>Gunneridae</taxon>
        <taxon>Pentapetalae</taxon>
        <taxon>rosids</taxon>
        <taxon>fabids</taxon>
        <taxon>Rosales</taxon>
        <taxon>Rhamnaceae</taxon>
        <taxon>rhamnoid group</taxon>
        <taxon>Rhamneae</taxon>
        <taxon>Rhamnella</taxon>
    </lineage>
</organism>
<sequence length="195" mass="21410">MVCPYFSTISKVNTLNCRATSSEAEGNDGVFCTHDSINILDFRHPTGVGLKISKLGVNVQSVFSRGDSIYLGCSNVSSVGKRQSSSEVQQFSVRKQRVFSTYALPECNADSHQTAITQVWGNSNVVMGVCGRGLFVFDALRDNELPLFTSTEVGNAQTVRETVGPDDLYSPCFDYLGSRALLISRDRPALWRHLT</sequence>
<dbReference type="OrthoDB" id="1907242at2759"/>
<evidence type="ECO:0000313" key="2">
    <source>
        <dbReference type="EMBL" id="KAF3456481.1"/>
    </source>
</evidence>
<proteinExistence type="predicted"/>
<dbReference type="EMBL" id="VOIH02000001">
    <property type="protein sequence ID" value="KAF3456481.1"/>
    <property type="molecule type" value="Genomic_DNA"/>
</dbReference>
<name>A0A8K0HP26_9ROSA</name>
<accession>A0A8K0HP26</accession>
<dbReference type="Proteomes" id="UP000796880">
    <property type="component" value="Unassembled WGS sequence"/>
</dbReference>
<protein>
    <recommendedName>
        <fullName evidence="1">At4g14310 8-bladed propeller domain-containing protein</fullName>
    </recommendedName>
</protein>
<dbReference type="PANTHER" id="PTHR35492:SF1">
    <property type="entry name" value="TRANSDUCIN_WD40 REPEAT-LIKE SUPERFAMILY PROTEIN"/>
    <property type="match status" value="1"/>
</dbReference>
<reference evidence="2" key="1">
    <citation type="submission" date="2020-03" db="EMBL/GenBank/DDBJ databases">
        <title>A high-quality chromosome-level genome assembly of a woody plant with both climbing and erect habits, Rhamnella rubrinervis.</title>
        <authorList>
            <person name="Lu Z."/>
            <person name="Yang Y."/>
            <person name="Zhu X."/>
            <person name="Sun Y."/>
        </authorList>
    </citation>
    <scope>NUCLEOTIDE SEQUENCE</scope>
    <source>
        <strain evidence="2">BYM</strain>
        <tissue evidence="2">Leaf</tissue>
    </source>
</reference>
<dbReference type="AlphaFoldDB" id="A0A8K0HP26"/>
<dbReference type="PANTHER" id="PTHR35492">
    <property type="entry name" value="TRANSDUCIN/WD40 REPEAT-LIKE SUPERFAMILY PROTEIN"/>
    <property type="match status" value="1"/>
</dbReference>
<dbReference type="InterPro" id="IPR045289">
    <property type="entry name" value="At4g14310-like"/>
</dbReference>
<gene>
    <name evidence="2" type="ORF">FNV43_RR01131</name>
</gene>
<keyword evidence="3" id="KW-1185">Reference proteome</keyword>
<comment type="caution">
    <text evidence="2">The sequence shown here is derived from an EMBL/GenBank/DDBJ whole genome shotgun (WGS) entry which is preliminary data.</text>
</comment>